<sequence>MKAFMLIAVLVALLASATVNASCGRCADSHSCIGEREFQICFDGVRDQTVNYTCPDDTPICTDYSVICFANGTDVQRGCGDVSKCGQCAGFATFACTSLTTFAICNNGEVSANDIPCAEDYVCSASQAASGNPCITRCESTDDDICDRIVEAKDDSTTTASETPTTDSTLESSTESSSTDASMTTSDSSTGSSAESSTETPPSESSSVTEAISSTEGTATTPVFNEIVYCQGISSMGRYPIPNDTVCTSYIYCVYKSGNWAGILYNCPKEKPYFNADIFNCATVLSLHFVIWLESLTPSHIWKVFRLVQRNREDPSQEGHVMLASEAQEDVDIGTLHHLVRWNAVQAQTELYHCLEGFDCTNLTAICVQKSSQRPPSCGDTSQCGQCNANQNYLFACQSRGIFQMCYGATRPTGKFGYCPTGTVCDATSTAICVPEVEGQTLTCDINDALVDTTTAFPVTTESSSTDSTVNTSPETTTVITPFTPTQMCAQRNATGLFPVSPEDPYCQRYISCYFKNNILISSAEYNCPTDSYFVSQTQSCDYANPGYCL</sequence>
<feature type="signal peptide" evidence="2">
    <location>
        <begin position="1"/>
        <end position="21"/>
    </location>
</feature>
<feature type="chain" id="PRO_5040127728" description="Chitin-binding type-2 domain-containing protein" evidence="2">
    <location>
        <begin position="22"/>
        <end position="550"/>
    </location>
</feature>
<feature type="compositionally biased region" description="Low complexity" evidence="1">
    <location>
        <begin position="157"/>
        <end position="216"/>
    </location>
</feature>
<evidence type="ECO:0000259" key="3">
    <source>
        <dbReference type="PROSITE" id="PS50940"/>
    </source>
</evidence>
<dbReference type="InterPro" id="IPR036508">
    <property type="entry name" value="Chitin-bd_dom_sf"/>
</dbReference>
<feature type="domain" description="Chitin-binding type-2" evidence="3">
    <location>
        <begin position="486"/>
        <end position="550"/>
    </location>
</feature>
<organism evidence="4 5">
    <name type="scientific">Drosophila gunungcola</name>
    <name type="common">fruit fly</name>
    <dbReference type="NCBI Taxonomy" id="103775"/>
    <lineage>
        <taxon>Eukaryota</taxon>
        <taxon>Metazoa</taxon>
        <taxon>Ecdysozoa</taxon>
        <taxon>Arthropoda</taxon>
        <taxon>Hexapoda</taxon>
        <taxon>Insecta</taxon>
        <taxon>Pterygota</taxon>
        <taxon>Neoptera</taxon>
        <taxon>Endopterygota</taxon>
        <taxon>Diptera</taxon>
        <taxon>Brachycera</taxon>
        <taxon>Muscomorpha</taxon>
        <taxon>Ephydroidea</taxon>
        <taxon>Drosophilidae</taxon>
        <taxon>Drosophila</taxon>
        <taxon>Sophophora</taxon>
    </lineage>
</organism>
<dbReference type="GO" id="GO:0008061">
    <property type="term" value="F:chitin binding"/>
    <property type="evidence" value="ECO:0007669"/>
    <property type="project" value="InterPro"/>
</dbReference>
<reference evidence="4" key="1">
    <citation type="journal article" date="2023" name="Genome Biol. Evol.">
        <title>Long-read-based Genome Assembly of Drosophila gunungcola Reveals Fewer Chemosensory Genes in Flower-breeding Species.</title>
        <authorList>
            <person name="Negi A."/>
            <person name="Liao B.Y."/>
            <person name="Yeh S.D."/>
        </authorList>
    </citation>
    <scope>NUCLEOTIDE SEQUENCE</scope>
    <source>
        <strain evidence="4">Sukarami</strain>
    </source>
</reference>
<proteinExistence type="predicted"/>
<dbReference type="GO" id="GO:0005576">
    <property type="term" value="C:extracellular region"/>
    <property type="evidence" value="ECO:0007669"/>
    <property type="project" value="InterPro"/>
</dbReference>
<comment type="caution">
    <text evidence="4">The sequence shown here is derived from an EMBL/GenBank/DDBJ whole genome shotgun (WGS) entry which is preliminary data.</text>
</comment>
<keyword evidence="5" id="KW-1185">Reference proteome</keyword>
<evidence type="ECO:0000313" key="5">
    <source>
        <dbReference type="Proteomes" id="UP001059596"/>
    </source>
</evidence>
<dbReference type="SUPFAM" id="SSF57625">
    <property type="entry name" value="Invertebrate chitin-binding proteins"/>
    <property type="match status" value="1"/>
</dbReference>
<evidence type="ECO:0000256" key="1">
    <source>
        <dbReference type="SAM" id="MobiDB-lite"/>
    </source>
</evidence>
<evidence type="ECO:0000313" key="4">
    <source>
        <dbReference type="EMBL" id="KAI8040880.1"/>
    </source>
</evidence>
<dbReference type="EMBL" id="JAMKOV010000004">
    <property type="protein sequence ID" value="KAI8040880.1"/>
    <property type="molecule type" value="Genomic_DNA"/>
</dbReference>
<dbReference type="Proteomes" id="UP001059596">
    <property type="component" value="Unassembled WGS sequence"/>
</dbReference>
<keyword evidence="2" id="KW-0732">Signal</keyword>
<protein>
    <recommendedName>
        <fullName evidence="3">Chitin-binding type-2 domain-containing protein</fullName>
    </recommendedName>
</protein>
<name>A0A9Q0BR63_9MUSC</name>
<gene>
    <name evidence="4" type="ORF">M5D96_006823</name>
</gene>
<dbReference type="PROSITE" id="PS50940">
    <property type="entry name" value="CHIT_BIND_II"/>
    <property type="match status" value="1"/>
</dbReference>
<dbReference type="AlphaFoldDB" id="A0A9Q0BR63"/>
<evidence type="ECO:0000256" key="2">
    <source>
        <dbReference type="SAM" id="SignalP"/>
    </source>
</evidence>
<accession>A0A9Q0BR63</accession>
<feature type="region of interest" description="Disordered" evidence="1">
    <location>
        <begin position="154"/>
        <end position="216"/>
    </location>
</feature>
<dbReference type="InterPro" id="IPR002557">
    <property type="entry name" value="Chitin-bd_dom"/>
</dbReference>